<organism evidence="7 8">
    <name type="scientific">Candidatus Paenalcaligenes intestinipullorum</name>
    <dbReference type="NCBI Taxonomy" id="2838718"/>
    <lineage>
        <taxon>Bacteria</taxon>
        <taxon>Pseudomonadati</taxon>
        <taxon>Pseudomonadota</taxon>
        <taxon>Betaproteobacteria</taxon>
        <taxon>Burkholderiales</taxon>
        <taxon>Alcaligenaceae</taxon>
        <taxon>Paenalcaligenes</taxon>
    </lineage>
</organism>
<dbReference type="Proteomes" id="UP000823889">
    <property type="component" value="Unassembled WGS sequence"/>
</dbReference>
<dbReference type="AlphaFoldDB" id="A0A9D2U9J8"/>
<proteinExistence type="predicted"/>
<reference evidence="7" key="1">
    <citation type="journal article" date="2021" name="PeerJ">
        <title>Extensive microbial diversity within the chicken gut microbiome revealed by metagenomics and culture.</title>
        <authorList>
            <person name="Gilroy R."/>
            <person name="Ravi A."/>
            <person name="Getino M."/>
            <person name="Pursley I."/>
            <person name="Horton D.L."/>
            <person name="Alikhan N.F."/>
            <person name="Baker D."/>
            <person name="Gharbi K."/>
            <person name="Hall N."/>
            <person name="Watson M."/>
            <person name="Adriaenssens E.M."/>
            <person name="Foster-Nyarko E."/>
            <person name="Jarju S."/>
            <person name="Secka A."/>
            <person name="Antonio M."/>
            <person name="Oren A."/>
            <person name="Chaudhuri R.R."/>
            <person name="La Ragione R."/>
            <person name="Hildebrand F."/>
            <person name="Pallen M.J."/>
        </authorList>
    </citation>
    <scope>NUCLEOTIDE SEQUENCE</scope>
    <source>
        <strain evidence="7">9264</strain>
    </source>
</reference>
<feature type="transmembrane region" description="Helical" evidence="5">
    <location>
        <begin position="25"/>
        <end position="46"/>
    </location>
</feature>
<dbReference type="Pfam" id="PF02656">
    <property type="entry name" value="DUF202"/>
    <property type="match status" value="1"/>
</dbReference>
<keyword evidence="4 5" id="KW-0472">Membrane</keyword>
<feature type="domain" description="DUF202" evidence="6">
    <location>
        <begin position="1"/>
        <end position="54"/>
    </location>
</feature>
<protein>
    <submittedName>
        <fullName evidence="7">DUF202 domain-containing protein</fullName>
    </submittedName>
</protein>
<evidence type="ECO:0000256" key="2">
    <source>
        <dbReference type="ARBA" id="ARBA00022692"/>
    </source>
</evidence>
<evidence type="ECO:0000259" key="6">
    <source>
        <dbReference type="Pfam" id="PF02656"/>
    </source>
</evidence>
<evidence type="ECO:0000256" key="1">
    <source>
        <dbReference type="ARBA" id="ARBA00004127"/>
    </source>
</evidence>
<dbReference type="InterPro" id="IPR003807">
    <property type="entry name" value="DUF202"/>
</dbReference>
<evidence type="ECO:0000256" key="5">
    <source>
        <dbReference type="SAM" id="Phobius"/>
    </source>
</evidence>
<evidence type="ECO:0000256" key="3">
    <source>
        <dbReference type="ARBA" id="ARBA00022989"/>
    </source>
</evidence>
<gene>
    <name evidence="7" type="ORF">H9906_05460</name>
</gene>
<comment type="subcellular location">
    <subcellularLocation>
        <location evidence="1">Endomembrane system</location>
        <topology evidence="1">Multi-pass membrane protein</topology>
    </subcellularLocation>
</comment>
<dbReference type="GO" id="GO:0012505">
    <property type="term" value="C:endomembrane system"/>
    <property type="evidence" value="ECO:0007669"/>
    <property type="project" value="UniProtKB-SubCell"/>
</dbReference>
<dbReference type="EMBL" id="DWUQ01000108">
    <property type="protein sequence ID" value="HJD44463.1"/>
    <property type="molecule type" value="Genomic_DNA"/>
</dbReference>
<keyword evidence="3 5" id="KW-1133">Transmembrane helix</keyword>
<evidence type="ECO:0000313" key="7">
    <source>
        <dbReference type="EMBL" id="HJD44463.1"/>
    </source>
</evidence>
<evidence type="ECO:0000256" key="4">
    <source>
        <dbReference type="ARBA" id="ARBA00023136"/>
    </source>
</evidence>
<name>A0A9D2U9J8_9BURK</name>
<reference evidence="7" key="2">
    <citation type="submission" date="2021-04" db="EMBL/GenBank/DDBJ databases">
        <authorList>
            <person name="Gilroy R."/>
        </authorList>
    </citation>
    <scope>NUCLEOTIDE SEQUENCE</scope>
    <source>
        <strain evidence="7">9264</strain>
    </source>
</reference>
<accession>A0A9D2U9J8</accession>
<comment type="caution">
    <text evidence="7">The sequence shown here is derived from an EMBL/GenBank/DDBJ whole genome shotgun (WGS) entry which is preliminary data.</text>
</comment>
<sequence>MRTGMTSIGVALGLKALFHDTDHPIIAKSVAEVFILVAVLIFWAALSKARKAQQRMSCHDVQAESLKHMFF</sequence>
<keyword evidence="2 5" id="KW-0812">Transmembrane</keyword>
<evidence type="ECO:0000313" key="8">
    <source>
        <dbReference type="Proteomes" id="UP000823889"/>
    </source>
</evidence>